<feature type="region of interest" description="Disordered" evidence="1">
    <location>
        <begin position="151"/>
        <end position="174"/>
    </location>
</feature>
<evidence type="ECO:0000256" key="1">
    <source>
        <dbReference type="SAM" id="MobiDB-lite"/>
    </source>
</evidence>
<gene>
    <name evidence="3" type="ORF">CPB84DRAFT_1748521</name>
</gene>
<dbReference type="Proteomes" id="UP000724874">
    <property type="component" value="Unassembled WGS sequence"/>
</dbReference>
<protein>
    <recommendedName>
        <fullName evidence="5">Secreted protein</fullName>
    </recommendedName>
</protein>
<evidence type="ECO:0000313" key="3">
    <source>
        <dbReference type="EMBL" id="KAF8894190.1"/>
    </source>
</evidence>
<accession>A0A9P5TLK8</accession>
<dbReference type="EMBL" id="JADNYJ010000065">
    <property type="protein sequence ID" value="KAF8894190.1"/>
    <property type="molecule type" value="Genomic_DNA"/>
</dbReference>
<feature type="signal peptide" evidence="2">
    <location>
        <begin position="1"/>
        <end position="21"/>
    </location>
</feature>
<comment type="caution">
    <text evidence="3">The sequence shown here is derived from an EMBL/GenBank/DDBJ whole genome shotgun (WGS) entry which is preliminary data.</text>
</comment>
<dbReference type="OrthoDB" id="3095139at2759"/>
<proteinExistence type="predicted"/>
<feature type="chain" id="PRO_5040379204" description="Secreted protein" evidence="2">
    <location>
        <begin position="22"/>
        <end position="174"/>
    </location>
</feature>
<evidence type="ECO:0000256" key="2">
    <source>
        <dbReference type="SAM" id="SignalP"/>
    </source>
</evidence>
<name>A0A9P5TLK8_GYMJU</name>
<sequence length="174" mass="19147">MYSFRTIAAAAVLLASIVVNAAVPAHHVRPGAVFVAKPAHFEPPEPGHSGPSGHRNHPVIALDHPNHEGWVPVAVVSHNHPEHMQQHVANAQHYDHHTHAEGGEVSTTGSQVALGHPTHVHIDDLHHVSHDSGLPRRLHPTDTHNLQHDVHHASGFTSNNERYRTPTPPWRHHE</sequence>
<keyword evidence="4" id="KW-1185">Reference proteome</keyword>
<dbReference type="AlphaFoldDB" id="A0A9P5TLK8"/>
<keyword evidence="2" id="KW-0732">Signal</keyword>
<reference evidence="3" key="1">
    <citation type="submission" date="2020-11" db="EMBL/GenBank/DDBJ databases">
        <authorList>
            <consortium name="DOE Joint Genome Institute"/>
            <person name="Ahrendt S."/>
            <person name="Riley R."/>
            <person name="Andreopoulos W."/>
            <person name="LaButti K."/>
            <person name="Pangilinan J."/>
            <person name="Ruiz-duenas F.J."/>
            <person name="Barrasa J.M."/>
            <person name="Sanchez-Garcia M."/>
            <person name="Camarero S."/>
            <person name="Miyauchi S."/>
            <person name="Serrano A."/>
            <person name="Linde D."/>
            <person name="Babiker R."/>
            <person name="Drula E."/>
            <person name="Ayuso-Fernandez I."/>
            <person name="Pacheco R."/>
            <person name="Padilla G."/>
            <person name="Ferreira P."/>
            <person name="Barriuso J."/>
            <person name="Kellner H."/>
            <person name="Castanera R."/>
            <person name="Alfaro M."/>
            <person name="Ramirez L."/>
            <person name="Pisabarro A.G."/>
            <person name="Kuo A."/>
            <person name="Tritt A."/>
            <person name="Lipzen A."/>
            <person name="He G."/>
            <person name="Yan M."/>
            <person name="Ng V."/>
            <person name="Cullen D."/>
            <person name="Martin F."/>
            <person name="Rosso M.-N."/>
            <person name="Henrissat B."/>
            <person name="Hibbett D."/>
            <person name="Martinez A.T."/>
            <person name="Grigoriev I.V."/>
        </authorList>
    </citation>
    <scope>NUCLEOTIDE SEQUENCE</scope>
    <source>
        <strain evidence="3">AH 44721</strain>
    </source>
</reference>
<evidence type="ECO:0008006" key="5">
    <source>
        <dbReference type="Google" id="ProtNLM"/>
    </source>
</evidence>
<evidence type="ECO:0000313" key="4">
    <source>
        <dbReference type="Proteomes" id="UP000724874"/>
    </source>
</evidence>
<organism evidence="3 4">
    <name type="scientific">Gymnopilus junonius</name>
    <name type="common">Spectacular rustgill mushroom</name>
    <name type="synonym">Gymnopilus spectabilis subsp. junonius</name>
    <dbReference type="NCBI Taxonomy" id="109634"/>
    <lineage>
        <taxon>Eukaryota</taxon>
        <taxon>Fungi</taxon>
        <taxon>Dikarya</taxon>
        <taxon>Basidiomycota</taxon>
        <taxon>Agaricomycotina</taxon>
        <taxon>Agaricomycetes</taxon>
        <taxon>Agaricomycetidae</taxon>
        <taxon>Agaricales</taxon>
        <taxon>Agaricineae</taxon>
        <taxon>Hymenogastraceae</taxon>
        <taxon>Gymnopilus</taxon>
    </lineage>
</organism>